<dbReference type="GO" id="GO:0009055">
    <property type="term" value="F:electron transfer activity"/>
    <property type="evidence" value="ECO:0007669"/>
    <property type="project" value="InterPro"/>
</dbReference>
<keyword evidence="7" id="KW-0408">Iron</keyword>
<dbReference type="Pfam" id="PF01355">
    <property type="entry name" value="HIPIP"/>
    <property type="match status" value="1"/>
</dbReference>
<evidence type="ECO:0000256" key="5">
    <source>
        <dbReference type="ARBA" id="ARBA00022729"/>
    </source>
</evidence>
<accession>A0A317CGZ3</accession>
<evidence type="ECO:0000259" key="10">
    <source>
        <dbReference type="PROSITE" id="PS51373"/>
    </source>
</evidence>
<dbReference type="Proteomes" id="UP000245506">
    <property type="component" value="Unassembled WGS sequence"/>
</dbReference>
<dbReference type="OrthoDB" id="5298540at2"/>
<dbReference type="SUPFAM" id="SSF57652">
    <property type="entry name" value="HIPIP (high potential iron protein)"/>
    <property type="match status" value="1"/>
</dbReference>
<keyword evidence="4" id="KW-0479">Metal-binding</keyword>
<reference evidence="11 12" key="1">
    <citation type="submission" date="2018-05" db="EMBL/GenBank/DDBJ databases">
        <title>Leucothrix arctica sp. nov., isolated from Arctic seawater.</title>
        <authorList>
            <person name="Choi A."/>
            <person name="Baek K."/>
        </authorList>
    </citation>
    <scope>NUCLEOTIDE SEQUENCE [LARGE SCALE GENOMIC DNA]</scope>
    <source>
        <strain evidence="11 12">IMCC9719</strain>
    </source>
</reference>
<dbReference type="Gene3D" id="4.10.490.10">
    <property type="entry name" value="High potential iron-sulphur protein"/>
    <property type="match status" value="1"/>
</dbReference>
<evidence type="ECO:0000256" key="8">
    <source>
        <dbReference type="ARBA" id="ARBA00023014"/>
    </source>
</evidence>
<proteinExistence type="predicted"/>
<dbReference type="NCBIfam" id="TIGR01409">
    <property type="entry name" value="TAT_signal_seq"/>
    <property type="match status" value="1"/>
</dbReference>
<dbReference type="PROSITE" id="PS51373">
    <property type="entry name" value="HIPIP"/>
    <property type="match status" value="1"/>
</dbReference>
<dbReference type="InterPro" id="IPR006311">
    <property type="entry name" value="TAT_signal"/>
</dbReference>
<feature type="chain" id="PRO_5016277703" evidence="9">
    <location>
        <begin position="33"/>
        <end position="108"/>
    </location>
</feature>
<dbReference type="GO" id="GO:0019646">
    <property type="term" value="P:aerobic electron transport chain"/>
    <property type="evidence" value="ECO:0007669"/>
    <property type="project" value="InterPro"/>
</dbReference>
<gene>
    <name evidence="11" type="ORF">DKT75_06570</name>
</gene>
<keyword evidence="12" id="KW-1185">Reference proteome</keyword>
<keyword evidence="2" id="KW-0813">Transport</keyword>
<evidence type="ECO:0000256" key="7">
    <source>
        <dbReference type="ARBA" id="ARBA00023004"/>
    </source>
</evidence>
<sequence>MSNLNRRNFLKKSLLGLTTVAATSTISIQAFADELPELTETDPMAIGLGYKKDTATVDAAKQPKHKPEQNCANCALYTSKSDTAGACAIFAGKQVSAIGWCSVWAPKA</sequence>
<dbReference type="EMBL" id="QGKL01000019">
    <property type="protein sequence ID" value="PWQ97619.1"/>
    <property type="molecule type" value="Genomic_DNA"/>
</dbReference>
<comment type="function">
    <text evidence="1">Specific class of high-redox-potential 4Fe-4S ferredoxins. Functions in anaerobic electron transport in most purple and in some other photosynthetic bacteria and in at least one genus (Paracoccus) of halophilic, denitrifying bacteria.</text>
</comment>
<evidence type="ECO:0000313" key="11">
    <source>
        <dbReference type="EMBL" id="PWQ97619.1"/>
    </source>
</evidence>
<protein>
    <submittedName>
        <fullName evidence="11">Iron permease</fullName>
    </submittedName>
</protein>
<keyword evidence="6" id="KW-0249">Electron transport</keyword>
<feature type="signal peptide" evidence="9">
    <location>
        <begin position="1"/>
        <end position="32"/>
    </location>
</feature>
<dbReference type="PROSITE" id="PS51318">
    <property type="entry name" value="TAT"/>
    <property type="match status" value="1"/>
</dbReference>
<evidence type="ECO:0000256" key="1">
    <source>
        <dbReference type="ARBA" id="ARBA00002137"/>
    </source>
</evidence>
<dbReference type="InterPro" id="IPR000170">
    <property type="entry name" value="High_potential_FeS_prot"/>
</dbReference>
<dbReference type="GO" id="GO:0046872">
    <property type="term" value="F:metal ion binding"/>
    <property type="evidence" value="ECO:0007669"/>
    <property type="project" value="UniProtKB-KW"/>
</dbReference>
<comment type="caution">
    <text evidence="11">The sequence shown here is derived from an EMBL/GenBank/DDBJ whole genome shotgun (WGS) entry which is preliminary data.</text>
</comment>
<organism evidence="11 12">
    <name type="scientific">Leucothrix arctica</name>
    <dbReference type="NCBI Taxonomy" id="1481894"/>
    <lineage>
        <taxon>Bacteria</taxon>
        <taxon>Pseudomonadati</taxon>
        <taxon>Pseudomonadota</taxon>
        <taxon>Gammaproteobacteria</taxon>
        <taxon>Thiotrichales</taxon>
        <taxon>Thiotrichaceae</taxon>
        <taxon>Leucothrix</taxon>
    </lineage>
</organism>
<evidence type="ECO:0000256" key="6">
    <source>
        <dbReference type="ARBA" id="ARBA00022982"/>
    </source>
</evidence>
<feature type="domain" description="High potential iron-sulfur proteins family profile" evidence="10">
    <location>
        <begin position="32"/>
        <end position="108"/>
    </location>
</feature>
<name>A0A317CGZ3_9GAMM</name>
<dbReference type="GO" id="GO:0051539">
    <property type="term" value="F:4 iron, 4 sulfur cluster binding"/>
    <property type="evidence" value="ECO:0007669"/>
    <property type="project" value="UniProtKB-KW"/>
</dbReference>
<dbReference type="AlphaFoldDB" id="A0A317CGZ3"/>
<evidence type="ECO:0000313" key="12">
    <source>
        <dbReference type="Proteomes" id="UP000245506"/>
    </source>
</evidence>
<evidence type="ECO:0000256" key="4">
    <source>
        <dbReference type="ARBA" id="ARBA00022723"/>
    </source>
</evidence>
<keyword evidence="3" id="KW-0004">4Fe-4S</keyword>
<evidence type="ECO:0000256" key="9">
    <source>
        <dbReference type="SAM" id="SignalP"/>
    </source>
</evidence>
<dbReference type="InterPro" id="IPR019546">
    <property type="entry name" value="TAT_signal_bac_arc"/>
</dbReference>
<dbReference type="InterPro" id="IPR036369">
    <property type="entry name" value="HIPIP_sf"/>
</dbReference>
<evidence type="ECO:0000256" key="3">
    <source>
        <dbReference type="ARBA" id="ARBA00022485"/>
    </source>
</evidence>
<evidence type="ECO:0000256" key="2">
    <source>
        <dbReference type="ARBA" id="ARBA00022448"/>
    </source>
</evidence>
<keyword evidence="5 9" id="KW-0732">Signal</keyword>
<keyword evidence="8" id="KW-0411">Iron-sulfur</keyword>